<keyword evidence="4 9" id="KW-0255">Endonuclease</keyword>
<organism evidence="12 13">
    <name type="scientific">Solibaculum intestinale</name>
    <dbReference type="NCBI Taxonomy" id="3133165"/>
    <lineage>
        <taxon>Bacteria</taxon>
        <taxon>Bacillati</taxon>
        <taxon>Bacillota</taxon>
        <taxon>Clostridia</taxon>
        <taxon>Eubacteriales</taxon>
        <taxon>Oscillospiraceae</taxon>
        <taxon>Solibaculum</taxon>
    </lineage>
</organism>
<dbReference type="NCBIfam" id="TIGR00649">
    <property type="entry name" value="MG423"/>
    <property type="match status" value="1"/>
</dbReference>
<dbReference type="InterPro" id="IPR041636">
    <property type="entry name" value="RNase_J_C"/>
</dbReference>
<dbReference type="CDD" id="cd07714">
    <property type="entry name" value="RNaseJ_MBL-fold"/>
    <property type="match status" value="1"/>
</dbReference>
<gene>
    <name evidence="9" type="primary">rnj</name>
    <name evidence="12" type="ORF">WMO26_03970</name>
</gene>
<keyword evidence="6" id="KW-0862">Zinc</keyword>
<dbReference type="Pfam" id="PF22505">
    <property type="entry name" value="RNase_J_b_CASP"/>
    <property type="match status" value="1"/>
</dbReference>
<dbReference type="Pfam" id="PF17770">
    <property type="entry name" value="RNase_J_C"/>
    <property type="match status" value="1"/>
</dbReference>
<dbReference type="EMBL" id="JBBMFD010000004">
    <property type="protein sequence ID" value="MEQ2439978.1"/>
    <property type="molecule type" value="Genomic_DNA"/>
</dbReference>
<comment type="subcellular location">
    <subcellularLocation>
        <location evidence="9">Cytoplasm</location>
    </subcellularLocation>
</comment>
<dbReference type="PIRSF" id="PIRSF004803">
    <property type="entry name" value="RnjA"/>
    <property type="match status" value="1"/>
</dbReference>
<name>A0ABV1E1R7_9FIRM</name>
<feature type="domain" description="Metallo-beta-lactamase" evidence="11">
    <location>
        <begin position="106"/>
        <end position="301"/>
    </location>
</feature>
<sequence>MANEKTTTLAPAAETQPKPNQTKPKRRAKPAGQGKKVEKKEVEAPVSKKKPEKKASSQGKGKSRFGPRPAAAAKPKGKDVAAKAIRKDGKDQPVRIYFLGGLNEIGKNMTLYECGDDMFIVDCGLAFPDEDMLGVDLVIPDFTFVERNKNKIRGILLTHGHEDHIGSLPFLLKKFNVPLYGTQLTLGLVAGKLREHGLLNKTKLNVCAPGQVVKLGCFSIELIHVNHSIPGAVAFAITTPAGVIIQTGDFKIDCTPIHGEMIDLGRFGEYGRKGVLALLMDSTNAERPGYTKSERSVGESFDVLFKRAEHRRIVIATFASNIHRVQQIIDAAARYGRKVALSGRSMVNVASVGMELGYLKVPDGIIVDLDQINHYPKEKIVLITTGSQGEPMSALTRMAFSDHRKVAVGPEDFIIISATPIPGNEKTVGKVVDELLKLGCEVVYERMYEVHVSGHACQEELKLMMGITKPKFFIPVHGEQKHLQKNVGLAKSMGIPIKNIFTPDIGKVVEFTRNTMKDVGTVPAGRVMVDGIGVGDVGSIVLRDRRHLAEDGLIVVVATIDSMDGHIISGPDIVSRGFVYVRESENLMDDIKRKVQTALEDCSDHNIREWGNIKTRVRDDLSKLIFDRTKRNPMILPVIMEI</sequence>
<dbReference type="Pfam" id="PF00753">
    <property type="entry name" value="Lactamase_B"/>
    <property type="match status" value="1"/>
</dbReference>
<dbReference type="EC" id="3.1.-.-" evidence="9"/>
<keyword evidence="9" id="KW-0698">rRNA processing</keyword>
<accession>A0ABV1E1R7</accession>
<keyword evidence="13" id="KW-1185">Reference proteome</keyword>
<feature type="compositionally biased region" description="Basic and acidic residues" evidence="10">
    <location>
        <begin position="76"/>
        <end position="85"/>
    </location>
</feature>
<evidence type="ECO:0000256" key="8">
    <source>
        <dbReference type="ARBA" id="ARBA00022884"/>
    </source>
</evidence>
<dbReference type="InterPro" id="IPR001279">
    <property type="entry name" value="Metallo-B-lactamas"/>
</dbReference>
<evidence type="ECO:0000256" key="10">
    <source>
        <dbReference type="SAM" id="MobiDB-lite"/>
    </source>
</evidence>
<dbReference type="InterPro" id="IPR001587">
    <property type="entry name" value="RNase_J_CS"/>
</dbReference>
<comment type="similarity">
    <text evidence="9">Belongs to the metallo-beta-lactamase superfamily. RNA-metabolizing metallo-beta-lactamase-like family. Bacterial RNase J subfamily.</text>
</comment>
<dbReference type="InterPro" id="IPR055132">
    <property type="entry name" value="RNase_J_b_CASP"/>
</dbReference>
<keyword evidence="8 9" id="KW-0694">RNA-binding</keyword>
<dbReference type="SUPFAM" id="SSF56281">
    <property type="entry name" value="Metallo-hydrolase/oxidoreductase"/>
    <property type="match status" value="1"/>
</dbReference>
<dbReference type="Proteomes" id="UP001489509">
    <property type="component" value="Unassembled WGS sequence"/>
</dbReference>
<dbReference type="PROSITE" id="PS01292">
    <property type="entry name" value="UPF0036"/>
    <property type="match status" value="1"/>
</dbReference>
<keyword evidence="1 9" id="KW-0963">Cytoplasm</keyword>
<evidence type="ECO:0000256" key="4">
    <source>
        <dbReference type="ARBA" id="ARBA00022759"/>
    </source>
</evidence>
<reference evidence="12 13" key="1">
    <citation type="submission" date="2024-03" db="EMBL/GenBank/DDBJ databases">
        <title>Human intestinal bacterial collection.</title>
        <authorList>
            <person name="Pauvert C."/>
            <person name="Hitch T.C.A."/>
            <person name="Clavel T."/>
        </authorList>
    </citation>
    <scope>NUCLEOTIDE SEQUENCE [LARGE SCALE GENOMIC DNA]</scope>
    <source>
        <strain evidence="12 13">CLA-JM-H44</strain>
    </source>
</reference>
<proteinExistence type="inferred from homology"/>
<dbReference type="Gene3D" id="3.60.15.10">
    <property type="entry name" value="Ribonuclease Z/Hydroxyacylglutathione hydrolase-like"/>
    <property type="match status" value="1"/>
</dbReference>
<dbReference type="InterPro" id="IPR042173">
    <property type="entry name" value="RNase_J_2"/>
</dbReference>
<comment type="caution">
    <text evidence="12">The sequence shown here is derived from an EMBL/GenBank/DDBJ whole genome shotgun (WGS) entry which is preliminary data.</text>
</comment>
<comment type="subunit">
    <text evidence="9">Homodimer, may be a subunit of the RNA degradosome.</text>
</comment>
<feature type="binding site" evidence="9">
    <location>
        <begin position="451"/>
        <end position="455"/>
    </location>
    <ligand>
        <name>substrate</name>
    </ligand>
</feature>
<evidence type="ECO:0000256" key="7">
    <source>
        <dbReference type="ARBA" id="ARBA00022839"/>
    </source>
</evidence>
<dbReference type="RefSeq" id="WP_349218293.1">
    <property type="nucleotide sequence ID" value="NZ_JBBMFD010000004.1"/>
</dbReference>
<dbReference type="InterPro" id="IPR030854">
    <property type="entry name" value="RNase_J_bac"/>
</dbReference>
<protein>
    <recommendedName>
        <fullName evidence="9">Ribonuclease J</fullName>
        <shortName evidence="9">RNase J</shortName>
        <ecNumber evidence="9">3.1.-.-</ecNumber>
    </recommendedName>
</protein>
<evidence type="ECO:0000313" key="12">
    <source>
        <dbReference type="EMBL" id="MEQ2439978.1"/>
    </source>
</evidence>
<keyword evidence="7 9" id="KW-0269">Exonuclease</keyword>
<evidence type="ECO:0000259" key="11">
    <source>
        <dbReference type="SMART" id="SM00849"/>
    </source>
</evidence>
<evidence type="ECO:0000256" key="9">
    <source>
        <dbReference type="HAMAP-Rule" id="MF_01491"/>
    </source>
</evidence>
<dbReference type="Gene3D" id="3.10.20.580">
    <property type="match status" value="1"/>
</dbReference>
<comment type="function">
    <text evidence="9">An RNase that has 5'-3' exonuclease and possibly endonuclease activity. Involved in maturation of rRNA and in some organisms also mRNA maturation and/or decay.</text>
</comment>
<dbReference type="Gene3D" id="3.40.50.10710">
    <property type="entry name" value="Metallo-hydrolase/oxidoreductase"/>
    <property type="match status" value="1"/>
</dbReference>
<dbReference type="PANTHER" id="PTHR43694:SF1">
    <property type="entry name" value="RIBONUCLEASE J"/>
    <property type="match status" value="1"/>
</dbReference>
<evidence type="ECO:0000313" key="13">
    <source>
        <dbReference type="Proteomes" id="UP001489509"/>
    </source>
</evidence>
<feature type="region of interest" description="Disordered" evidence="10">
    <location>
        <begin position="1"/>
        <end position="85"/>
    </location>
</feature>
<evidence type="ECO:0000256" key="3">
    <source>
        <dbReference type="ARBA" id="ARBA00022723"/>
    </source>
</evidence>
<keyword evidence="3" id="KW-0479">Metal-binding</keyword>
<dbReference type="PANTHER" id="PTHR43694">
    <property type="entry name" value="RIBONUCLEASE J"/>
    <property type="match status" value="1"/>
</dbReference>
<evidence type="ECO:0000256" key="1">
    <source>
        <dbReference type="ARBA" id="ARBA00022490"/>
    </source>
</evidence>
<evidence type="ECO:0000256" key="2">
    <source>
        <dbReference type="ARBA" id="ARBA00022722"/>
    </source>
</evidence>
<dbReference type="InterPro" id="IPR004613">
    <property type="entry name" value="RNase_J"/>
</dbReference>
<evidence type="ECO:0000256" key="5">
    <source>
        <dbReference type="ARBA" id="ARBA00022801"/>
    </source>
</evidence>
<dbReference type="HAMAP" id="MF_01491">
    <property type="entry name" value="RNase_J_bact"/>
    <property type="match status" value="1"/>
</dbReference>
<keyword evidence="2 9" id="KW-0540">Nuclease</keyword>
<dbReference type="InterPro" id="IPR011108">
    <property type="entry name" value="RMMBL"/>
</dbReference>
<evidence type="ECO:0000256" key="6">
    <source>
        <dbReference type="ARBA" id="ARBA00022833"/>
    </source>
</evidence>
<dbReference type="SMART" id="SM00849">
    <property type="entry name" value="Lactamase_B"/>
    <property type="match status" value="1"/>
</dbReference>
<keyword evidence="5 9" id="KW-0378">Hydrolase</keyword>
<dbReference type="Pfam" id="PF07521">
    <property type="entry name" value="RMMBL"/>
    <property type="match status" value="1"/>
</dbReference>
<dbReference type="InterPro" id="IPR036866">
    <property type="entry name" value="RibonucZ/Hydroxyglut_hydro"/>
</dbReference>